<evidence type="ECO:0000313" key="3">
    <source>
        <dbReference type="Proteomes" id="UP000325003"/>
    </source>
</evidence>
<keyword evidence="1" id="KW-1133">Transmembrane helix</keyword>
<feature type="transmembrane region" description="Helical" evidence="1">
    <location>
        <begin position="42"/>
        <end position="66"/>
    </location>
</feature>
<dbReference type="EMBL" id="VUJV01000001">
    <property type="protein sequence ID" value="KAA1421649.1"/>
    <property type="molecule type" value="Genomic_DNA"/>
</dbReference>
<proteinExistence type="predicted"/>
<accession>A0A5B1LPR5</accession>
<name>A0A5B1LPR5_9ACTN</name>
<protein>
    <submittedName>
        <fullName evidence="2">Uncharacterized protein</fullName>
    </submittedName>
</protein>
<keyword evidence="1" id="KW-0812">Transmembrane</keyword>
<evidence type="ECO:0000313" key="2">
    <source>
        <dbReference type="EMBL" id="KAA1421649.1"/>
    </source>
</evidence>
<evidence type="ECO:0000256" key="1">
    <source>
        <dbReference type="SAM" id="Phobius"/>
    </source>
</evidence>
<comment type="caution">
    <text evidence="2">The sequence shown here is derived from an EMBL/GenBank/DDBJ whole genome shotgun (WGS) entry which is preliminary data.</text>
</comment>
<keyword evidence="1" id="KW-0472">Membrane</keyword>
<dbReference type="Proteomes" id="UP000325003">
    <property type="component" value="Unassembled WGS sequence"/>
</dbReference>
<gene>
    <name evidence="2" type="ORF">F0U44_05065</name>
</gene>
<reference evidence="2 3" key="2">
    <citation type="submission" date="2019-09" db="EMBL/GenBank/DDBJ databases">
        <authorList>
            <person name="Jin C."/>
        </authorList>
    </citation>
    <scope>NUCLEOTIDE SEQUENCE [LARGE SCALE GENOMIC DNA]</scope>
    <source>
        <strain evidence="2 3">BN130099</strain>
    </source>
</reference>
<sequence length="234" mass="24153">MNNDFDTFDGFDQALLTELRQVAAENTPAPVRRTRRRWALSGAGLAAAAVTAFGVTTLGSSAAYAVDENSNGDVTITIHELSDADGLEKALADHGIEADVDYQADGGPGGPVISQIDPEDLPQGIEPGDSGVVEGEGQFEAHAESGTAGEQPAGADVCGGFEDMPFTSDLKGDEFVITIPKDSVLRDSDAELKITTSGDLKDNVAGLQVAYSVGDVDCGFGSMTARTVTPANEG</sequence>
<organism evidence="2 3">
    <name type="scientific">Nocardioides humilatus</name>
    <dbReference type="NCBI Taxonomy" id="2607660"/>
    <lineage>
        <taxon>Bacteria</taxon>
        <taxon>Bacillati</taxon>
        <taxon>Actinomycetota</taxon>
        <taxon>Actinomycetes</taxon>
        <taxon>Propionibacteriales</taxon>
        <taxon>Nocardioidaceae</taxon>
        <taxon>Nocardioides</taxon>
    </lineage>
</organism>
<dbReference type="AlphaFoldDB" id="A0A5B1LPR5"/>
<keyword evidence="3" id="KW-1185">Reference proteome</keyword>
<reference evidence="2 3" key="1">
    <citation type="submission" date="2019-09" db="EMBL/GenBank/DDBJ databases">
        <title>Nocardioides panacisoli sp. nov., isolated from the soil of a ginseng field.</title>
        <authorList>
            <person name="Cho C."/>
        </authorList>
    </citation>
    <scope>NUCLEOTIDE SEQUENCE [LARGE SCALE GENOMIC DNA]</scope>
    <source>
        <strain evidence="2 3">BN130099</strain>
    </source>
</reference>